<feature type="domain" description="ABC transporter" evidence="4">
    <location>
        <begin position="5"/>
        <end position="241"/>
    </location>
</feature>
<dbReference type="EMBL" id="DSLG01000008">
    <property type="protein sequence ID" value="HEA87934.1"/>
    <property type="molecule type" value="Genomic_DNA"/>
</dbReference>
<evidence type="ECO:0000313" key="5">
    <source>
        <dbReference type="EMBL" id="HEA87934.1"/>
    </source>
</evidence>
<dbReference type="PROSITE" id="PS00211">
    <property type="entry name" value="ABC_TRANSPORTER_1"/>
    <property type="match status" value="1"/>
</dbReference>
<evidence type="ECO:0000313" key="6">
    <source>
        <dbReference type="EMBL" id="HFJ53772.1"/>
    </source>
</evidence>
<evidence type="ECO:0000256" key="3">
    <source>
        <dbReference type="ARBA" id="ARBA00022840"/>
    </source>
</evidence>
<dbReference type="InterPro" id="IPR017871">
    <property type="entry name" value="ABC_transporter-like_CS"/>
</dbReference>
<evidence type="ECO:0000256" key="1">
    <source>
        <dbReference type="ARBA" id="ARBA00022448"/>
    </source>
</evidence>
<accession>A0A7C1NI27</accession>
<evidence type="ECO:0000256" key="2">
    <source>
        <dbReference type="ARBA" id="ARBA00022741"/>
    </source>
</evidence>
<organism evidence="5">
    <name type="scientific">candidate division WOR-3 bacterium</name>
    <dbReference type="NCBI Taxonomy" id="2052148"/>
    <lineage>
        <taxon>Bacteria</taxon>
        <taxon>Bacteria division WOR-3</taxon>
    </lineage>
</organism>
<comment type="caution">
    <text evidence="5">The sequence shown here is derived from an EMBL/GenBank/DDBJ whole genome shotgun (WGS) entry which is preliminary data.</text>
</comment>
<dbReference type="GO" id="GO:0005524">
    <property type="term" value="F:ATP binding"/>
    <property type="evidence" value="ECO:0007669"/>
    <property type="project" value="UniProtKB-KW"/>
</dbReference>
<sequence length="242" mass="27327">MTPAIEISNVTVSYFEHIALRGISLQINPGEFVSILGPNGAGKTTLLTVINGLGRIHSGTVRLFGEQVNSRNIRQWRSRIGYVPQSLALDPRLPFDCEEAIQLGLYGRLGLFRSPASTDRERARELMRYFRIEHLMHRPVGQISGGERQKVALARALLQEPKILLLDEPTASLDRRSVNEILSLIEEIYHRYRLTVVMVTHQVEQLPAVCGQVVLMKAGRIIWQGERAKALVPDRLEQIFND</sequence>
<dbReference type="SMART" id="SM00382">
    <property type="entry name" value="AAA"/>
    <property type="match status" value="1"/>
</dbReference>
<proteinExistence type="predicted"/>
<dbReference type="InterPro" id="IPR003439">
    <property type="entry name" value="ABC_transporter-like_ATP-bd"/>
</dbReference>
<dbReference type="FunFam" id="3.40.50.300:FF:000134">
    <property type="entry name" value="Iron-enterobactin ABC transporter ATP-binding protein"/>
    <property type="match status" value="1"/>
</dbReference>
<dbReference type="PROSITE" id="PS50893">
    <property type="entry name" value="ABC_TRANSPORTER_2"/>
    <property type="match status" value="1"/>
</dbReference>
<dbReference type="PANTHER" id="PTHR42734">
    <property type="entry name" value="METAL TRANSPORT SYSTEM ATP-BINDING PROTEIN TM_0124-RELATED"/>
    <property type="match status" value="1"/>
</dbReference>
<evidence type="ECO:0000259" key="4">
    <source>
        <dbReference type="PROSITE" id="PS50893"/>
    </source>
</evidence>
<keyword evidence="3 5" id="KW-0067">ATP-binding</keyword>
<dbReference type="InterPro" id="IPR050153">
    <property type="entry name" value="Metal_Ion_Import_ABC"/>
</dbReference>
<keyword evidence="2" id="KW-0547">Nucleotide-binding</keyword>
<dbReference type="CDD" id="cd03235">
    <property type="entry name" value="ABC_Metallic_Cations"/>
    <property type="match status" value="1"/>
</dbReference>
<gene>
    <name evidence="5" type="ORF">ENP94_08040</name>
    <name evidence="6" type="ORF">ENS16_03685</name>
</gene>
<keyword evidence="1" id="KW-0813">Transport</keyword>
<protein>
    <submittedName>
        <fullName evidence="5">ABC transporter ATP-binding protein</fullName>
    </submittedName>
</protein>
<dbReference type="Gene3D" id="3.40.50.300">
    <property type="entry name" value="P-loop containing nucleotide triphosphate hydrolases"/>
    <property type="match status" value="1"/>
</dbReference>
<dbReference type="AlphaFoldDB" id="A0A7C1NI27"/>
<reference evidence="5" key="1">
    <citation type="journal article" date="2020" name="mSystems">
        <title>Genome- and Community-Level Interaction Insights into Carbon Utilization and Element Cycling Functions of Hydrothermarchaeota in Hydrothermal Sediment.</title>
        <authorList>
            <person name="Zhou Z."/>
            <person name="Liu Y."/>
            <person name="Xu W."/>
            <person name="Pan J."/>
            <person name="Luo Z.H."/>
            <person name="Li M."/>
        </authorList>
    </citation>
    <scope>NUCLEOTIDE SEQUENCE [LARGE SCALE GENOMIC DNA]</scope>
    <source>
        <strain evidence="5">SpSt-265</strain>
        <strain evidence="6">SpSt-465</strain>
    </source>
</reference>
<dbReference type="InterPro" id="IPR003593">
    <property type="entry name" value="AAA+_ATPase"/>
</dbReference>
<dbReference type="SUPFAM" id="SSF52540">
    <property type="entry name" value="P-loop containing nucleoside triphosphate hydrolases"/>
    <property type="match status" value="1"/>
</dbReference>
<dbReference type="GO" id="GO:0016887">
    <property type="term" value="F:ATP hydrolysis activity"/>
    <property type="evidence" value="ECO:0007669"/>
    <property type="project" value="InterPro"/>
</dbReference>
<name>A0A7C1NI27_UNCW3</name>
<dbReference type="InterPro" id="IPR027417">
    <property type="entry name" value="P-loop_NTPase"/>
</dbReference>
<dbReference type="EMBL" id="DSTU01000004">
    <property type="protein sequence ID" value="HFJ53772.1"/>
    <property type="molecule type" value="Genomic_DNA"/>
</dbReference>
<dbReference type="Pfam" id="PF00005">
    <property type="entry name" value="ABC_tran"/>
    <property type="match status" value="1"/>
</dbReference>